<protein>
    <submittedName>
        <fullName evidence="8">Response regulator transcription factor</fullName>
    </submittedName>
</protein>
<evidence type="ECO:0000256" key="2">
    <source>
        <dbReference type="ARBA" id="ARBA00023015"/>
    </source>
</evidence>
<dbReference type="PANTHER" id="PTHR43214">
    <property type="entry name" value="TWO-COMPONENT RESPONSE REGULATOR"/>
    <property type="match status" value="1"/>
</dbReference>
<evidence type="ECO:0000256" key="3">
    <source>
        <dbReference type="ARBA" id="ARBA00023125"/>
    </source>
</evidence>
<evidence type="ECO:0000256" key="5">
    <source>
        <dbReference type="PROSITE-ProRule" id="PRU00169"/>
    </source>
</evidence>
<evidence type="ECO:0000259" key="6">
    <source>
        <dbReference type="PROSITE" id="PS50043"/>
    </source>
</evidence>
<dbReference type="RefSeq" id="WP_207276678.1">
    <property type="nucleotide sequence ID" value="NZ_JAFMPK010000047.1"/>
</dbReference>
<dbReference type="PANTHER" id="PTHR43214:SF24">
    <property type="entry name" value="TRANSCRIPTIONAL REGULATORY PROTEIN NARL-RELATED"/>
    <property type="match status" value="1"/>
</dbReference>
<dbReference type="InterPro" id="IPR039420">
    <property type="entry name" value="WalR-like"/>
</dbReference>
<sequence length="215" mass="22662">MDDDALARSAISSVLTSKGLDVVGEADDGDQVSDAIARHRPDVVLIDLRMRRVSGIEAIRQNTTAPNAPHFVALTSFGSDEEVNAAIDAGAAGFLYKDAGPDGIVGPIRDVVEHGGAFGGAAAAVLLRRATASQSDQYTARAREQLALLTEKEREVAAELTRSGTNQEIGRRLYISENTVKRHITSALRKLGLSDRTQLAVVADRAGIGRSTSGG</sequence>
<evidence type="ECO:0000256" key="1">
    <source>
        <dbReference type="ARBA" id="ARBA00022553"/>
    </source>
</evidence>
<feature type="domain" description="Response regulatory" evidence="7">
    <location>
        <begin position="1"/>
        <end position="112"/>
    </location>
</feature>
<dbReference type="SMART" id="SM00421">
    <property type="entry name" value="HTH_LUXR"/>
    <property type="match status" value="1"/>
</dbReference>
<feature type="modified residue" description="4-aspartylphosphate" evidence="5">
    <location>
        <position position="47"/>
    </location>
</feature>
<evidence type="ECO:0000256" key="4">
    <source>
        <dbReference type="ARBA" id="ARBA00023163"/>
    </source>
</evidence>
<dbReference type="PROSITE" id="PS50043">
    <property type="entry name" value="HTH_LUXR_2"/>
    <property type="match status" value="1"/>
</dbReference>
<dbReference type="EMBL" id="JAFMPK010000047">
    <property type="protein sequence ID" value="MBO0610773.1"/>
    <property type="molecule type" value="Genomic_DNA"/>
</dbReference>
<dbReference type="SUPFAM" id="SSF52172">
    <property type="entry name" value="CheY-like"/>
    <property type="match status" value="1"/>
</dbReference>
<dbReference type="PRINTS" id="PR00038">
    <property type="entry name" value="HTHLUXR"/>
</dbReference>
<keyword evidence="3" id="KW-0238">DNA-binding</keyword>
<dbReference type="InterPro" id="IPR058245">
    <property type="entry name" value="NreC/VraR/RcsB-like_REC"/>
</dbReference>
<comment type="caution">
    <text evidence="8">The sequence shown here is derived from an EMBL/GenBank/DDBJ whole genome shotgun (WGS) entry which is preliminary data.</text>
</comment>
<dbReference type="CDD" id="cd06170">
    <property type="entry name" value="LuxR_C_like"/>
    <property type="match status" value="1"/>
</dbReference>
<evidence type="ECO:0000313" key="8">
    <source>
        <dbReference type="EMBL" id="MBO0610773.1"/>
    </source>
</evidence>
<proteinExistence type="predicted"/>
<dbReference type="InterPro" id="IPR011006">
    <property type="entry name" value="CheY-like_superfamily"/>
</dbReference>
<keyword evidence="9" id="KW-1185">Reference proteome</keyword>
<organism evidence="8 9">
    <name type="scientific">Myceligenerans salitolerans</name>
    <dbReference type="NCBI Taxonomy" id="1230528"/>
    <lineage>
        <taxon>Bacteria</taxon>
        <taxon>Bacillati</taxon>
        <taxon>Actinomycetota</taxon>
        <taxon>Actinomycetes</taxon>
        <taxon>Micrococcales</taxon>
        <taxon>Promicromonosporaceae</taxon>
        <taxon>Myceligenerans</taxon>
    </lineage>
</organism>
<dbReference type="InterPro" id="IPR000792">
    <property type="entry name" value="Tscrpt_reg_LuxR_C"/>
</dbReference>
<dbReference type="SUPFAM" id="SSF46894">
    <property type="entry name" value="C-terminal effector domain of the bipartite response regulators"/>
    <property type="match status" value="1"/>
</dbReference>
<dbReference type="InterPro" id="IPR016032">
    <property type="entry name" value="Sig_transdc_resp-reg_C-effctor"/>
</dbReference>
<keyword evidence="1 5" id="KW-0597">Phosphoprotein</keyword>
<gene>
    <name evidence="8" type="ORF">J0911_17245</name>
</gene>
<evidence type="ECO:0000259" key="7">
    <source>
        <dbReference type="PROSITE" id="PS50110"/>
    </source>
</evidence>
<dbReference type="SMART" id="SM00448">
    <property type="entry name" value="REC"/>
    <property type="match status" value="1"/>
</dbReference>
<feature type="domain" description="HTH luxR-type" evidence="6">
    <location>
        <begin position="142"/>
        <end position="207"/>
    </location>
</feature>
<dbReference type="Pfam" id="PF00072">
    <property type="entry name" value="Response_reg"/>
    <property type="match status" value="1"/>
</dbReference>
<dbReference type="InterPro" id="IPR001789">
    <property type="entry name" value="Sig_transdc_resp-reg_receiver"/>
</dbReference>
<dbReference type="Proteomes" id="UP000664617">
    <property type="component" value="Unassembled WGS sequence"/>
</dbReference>
<evidence type="ECO:0000313" key="9">
    <source>
        <dbReference type="Proteomes" id="UP000664617"/>
    </source>
</evidence>
<reference evidence="9" key="1">
    <citation type="submission" date="2023-07" db="EMBL/GenBank/DDBJ databases">
        <title>Myceligenerans salitolerans sp. nov., a halotolerant actinomycete isolated from a salt lake in Xinjiang, China.</title>
        <authorList>
            <person name="Guan T."/>
        </authorList>
    </citation>
    <scope>NUCLEOTIDE SEQUENCE [LARGE SCALE GENOMIC DNA]</scope>
    <source>
        <strain evidence="9">XHU 5031</strain>
    </source>
</reference>
<dbReference type="PROSITE" id="PS50110">
    <property type="entry name" value="RESPONSE_REGULATORY"/>
    <property type="match status" value="1"/>
</dbReference>
<dbReference type="CDD" id="cd17535">
    <property type="entry name" value="REC_NarL-like"/>
    <property type="match status" value="1"/>
</dbReference>
<accession>A0ABS3ICP6</accession>
<dbReference type="Pfam" id="PF00196">
    <property type="entry name" value="GerE"/>
    <property type="match status" value="1"/>
</dbReference>
<keyword evidence="4" id="KW-0804">Transcription</keyword>
<keyword evidence="2" id="KW-0805">Transcription regulation</keyword>
<dbReference type="Gene3D" id="3.40.50.2300">
    <property type="match status" value="1"/>
</dbReference>
<name>A0ABS3ICP6_9MICO</name>